<dbReference type="SUPFAM" id="SSF88713">
    <property type="entry name" value="Glycoside hydrolase/deacetylase"/>
    <property type="match status" value="1"/>
</dbReference>
<dbReference type="InterPro" id="IPR011330">
    <property type="entry name" value="Glyco_hydro/deAcase_b/a-brl"/>
</dbReference>
<dbReference type="InterPro" id="IPR051398">
    <property type="entry name" value="Polysacch_Deacetylase"/>
</dbReference>
<dbReference type="PANTHER" id="PTHR34216">
    <property type="match status" value="1"/>
</dbReference>
<proteinExistence type="predicted"/>
<dbReference type="Gene3D" id="3.20.20.370">
    <property type="entry name" value="Glycoside hydrolase/deacetylase"/>
    <property type="match status" value="1"/>
</dbReference>
<keyword evidence="5" id="KW-1185">Reference proteome</keyword>
<dbReference type="Proteomes" id="UP001501570">
    <property type="component" value="Unassembled WGS sequence"/>
</dbReference>
<dbReference type="InterPro" id="IPR002509">
    <property type="entry name" value="NODB_dom"/>
</dbReference>
<dbReference type="PANTHER" id="PTHR34216:SF3">
    <property type="entry name" value="POLY-BETA-1,6-N-ACETYL-D-GLUCOSAMINE N-DEACETYLASE"/>
    <property type="match status" value="1"/>
</dbReference>
<protein>
    <recommendedName>
        <fullName evidence="3">NodB homology domain-containing protein</fullName>
    </recommendedName>
</protein>
<accession>A0ABP9RNN6</accession>
<gene>
    <name evidence="4" type="ORF">GCM10023322_15520</name>
</gene>
<dbReference type="PROSITE" id="PS51677">
    <property type="entry name" value="NODB"/>
    <property type="match status" value="1"/>
</dbReference>
<reference evidence="5" key="1">
    <citation type="journal article" date="2019" name="Int. J. Syst. Evol. Microbiol.">
        <title>The Global Catalogue of Microorganisms (GCM) 10K type strain sequencing project: providing services to taxonomists for standard genome sequencing and annotation.</title>
        <authorList>
            <consortium name="The Broad Institute Genomics Platform"/>
            <consortium name="The Broad Institute Genome Sequencing Center for Infectious Disease"/>
            <person name="Wu L."/>
            <person name="Ma J."/>
        </authorList>
    </citation>
    <scope>NUCLEOTIDE SEQUENCE [LARGE SCALE GENOMIC DNA]</scope>
    <source>
        <strain evidence="5">JCM 18304</strain>
    </source>
</reference>
<organism evidence="4 5">
    <name type="scientific">Rugosimonospora acidiphila</name>
    <dbReference type="NCBI Taxonomy" id="556531"/>
    <lineage>
        <taxon>Bacteria</taxon>
        <taxon>Bacillati</taxon>
        <taxon>Actinomycetota</taxon>
        <taxon>Actinomycetes</taxon>
        <taxon>Micromonosporales</taxon>
        <taxon>Micromonosporaceae</taxon>
        <taxon>Rugosimonospora</taxon>
    </lineage>
</organism>
<feature type="domain" description="NodB homology" evidence="3">
    <location>
        <begin position="56"/>
        <end position="259"/>
    </location>
</feature>
<evidence type="ECO:0000256" key="1">
    <source>
        <dbReference type="ARBA" id="ARBA00004613"/>
    </source>
</evidence>
<dbReference type="CDD" id="cd10918">
    <property type="entry name" value="CE4_NodB_like_5s_6s"/>
    <property type="match status" value="1"/>
</dbReference>
<evidence type="ECO:0000256" key="2">
    <source>
        <dbReference type="ARBA" id="ARBA00022729"/>
    </source>
</evidence>
<comment type="subcellular location">
    <subcellularLocation>
        <location evidence="1">Secreted</location>
    </subcellularLocation>
</comment>
<sequence>MLMYHSVSSIGEGPLRVFGVPPELLREQLAALSGAGYRLVGLSEALDLLDGGCTDPLVALTFDDGYVDFLDHAVGVLAEAGAGATLYMSVGHMGEPAGWLGAQAGTLGPIMDWAQLAEVAGAGIEIGNHSLIHHPLDVLPTAQLDQEIRDSHVRLADAMARPIRSFAYPHGYNSAAVRATVARYGYTNACEVGRRLYRDGTDRFAVSRLQPTPDHSGEDLLELVRGGGSRLVPGLKRAAQPGWRVARRVALRVFHAKLT</sequence>
<name>A0ABP9RNN6_9ACTN</name>
<comment type="caution">
    <text evidence="4">The sequence shown here is derived from an EMBL/GenBank/DDBJ whole genome shotgun (WGS) entry which is preliminary data.</text>
</comment>
<evidence type="ECO:0000259" key="3">
    <source>
        <dbReference type="PROSITE" id="PS51677"/>
    </source>
</evidence>
<keyword evidence="2" id="KW-0732">Signal</keyword>
<dbReference type="EMBL" id="BAABJQ010000004">
    <property type="protein sequence ID" value="GAA5181274.1"/>
    <property type="molecule type" value="Genomic_DNA"/>
</dbReference>
<evidence type="ECO:0000313" key="5">
    <source>
        <dbReference type="Proteomes" id="UP001501570"/>
    </source>
</evidence>
<evidence type="ECO:0000313" key="4">
    <source>
        <dbReference type="EMBL" id="GAA5181274.1"/>
    </source>
</evidence>
<dbReference type="Pfam" id="PF01522">
    <property type="entry name" value="Polysacc_deac_1"/>
    <property type="match status" value="1"/>
</dbReference>